<evidence type="ECO:0000313" key="2">
    <source>
        <dbReference type="EMBL" id="RNA25612.1"/>
    </source>
</evidence>
<name>A0A3M7RQ00_BRAPC</name>
<accession>A0A3M7RQ00</accession>
<evidence type="ECO:0000313" key="3">
    <source>
        <dbReference type="Proteomes" id="UP000276133"/>
    </source>
</evidence>
<dbReference type="Proteomes" id="UP000276133">
    <property type="component" value="Unassembled WGS sequence"/>
</dbReference>
<proteinExistence type="predicted"/>
<dbReference type="EMBL" id="REGN01002895">
    <property type="protein sequence ID" value="RNA25612.1"/>
    <property type="molecule type" value="Genomic_DNA"/>
</dbReference>
<reference evidence="2 3" key="1">
    <citation type="journal article" date="2018" name="Sci. Rep.">
        <title>Genomic signatures of local adaptation to the degree of environmental predictability in rotifers.</title>
        <authorList>
            <person name="Franch-Gras L."/>
            <person name="Hahn C."/>
            <person name="Garcia-Roger E.M."/>
            <person name="Carmona M.J."/>
            <person name="Serra M."/>
            <person name="Gomez A."/>
        </authorList>
    </citation>
    <scope>NUCLEOTIDE SEQUENCE [LARGE SCALE GENOMIC DNA]</scope>
    <source>
        <strain evidence="2">HYR1</strain>
    </source>
</reference>
<sequence>MSRKNSSSMKKHYQNDIKQISPLIFLINKTKIIKTKNSKLNDMTNRVKIRGKRGNSIGEQSDQVENKTL</sequence>
<organism evidence="2 3">
    <name type="scientific">Brachionus plicatilis</name>
    <name type="common">Marine rotifer</name>
    <name type="synonym">Brachionus muelleri</name>
    <dbReference type="NCBI Taxonomy" id="10195"/>
    <lineage>
        <taxon>Eukaryota</taxon>
        <taxon>Metazoa</taxon>
        <taxon>Spiralia</taxon>
        <taxon>Gnathifera</taxon>
        <taxon>Rotifera</taxon>
        <taxon>Eurotatoria</taxon>
        <taxon>Monogononta</taxon>
        <taxon>Pseudotrocha</taxon>
        <taxon>Ploima</taxon>
        <taxon>Brachionidae</taxon>
        <taxon>Brachionus</taxon>
    </lineage>
</organism>
<gene>
    <name evidence="2" type="ORF">BpHYR1_011885</name>
</gene>
<evidence type="ECO:0000256" key="1">
    <source>
        <dbReference type="SAM" id="MobiDB-lite"/>
    </source>
</evidence>
<keyword evidence="3" id="KW-1185">Reference proteome</keyword>
<comment type="caution">
    <text evidence="2">The sequence shown here is derived from an EMBL/GenBank/DDBJ whole genome shotgun (WGS) entry which is preliminary data.</text>
</comment>
<feature type="region of interest" description="Disordered" evidence="1">
    <location>
        <begin position="50"/>
        <end position="69"/>
    </location>
</feature>
<protein>
    <submittedName>
        <fullName evidence="2">Uncharacterized protein</fullName>
    </submittedName>
</protein>
<dbReference type="AlphaFoldDB" id="A0A3M7RQ00"/>